<dbReference type="Gene3D" id="2.60.120.10">
    <property type="entry name" value="Jelly Rolls"/>
    <property type="match status" value="1"/>
</dbReference>
<dbReference type="SUPFAM" id="SSF51182">
    <property type="entry name" value="RmlC-like cupins"/>
    <property type="match status" value="1"/>
</dbReference>
<dbReference type="OMA" id="INANRYS"/>
<dbReference type="PANTHER" id="PTHR33271:SF22">
    <property type="entry name" value="OS04G0445200 PROTEIN"/>
    <property type="match status" value="1"/>
</dbReference>
<dbReference type="InterPro" id="IPR011051">
    <property type="entry name" value="RmlC_Cupin_sf"/>
</dbReference>
<dbReference type="OrthoDB" id="10260542at2759"/>
<evidence type="ECO:0000259" key="1">
    <source>
        <dbReference type="Pfam" id="PF05899"/>
    </source>
</evidence>
<dbReference type="KEGG" id="cvr:CHLNCDRAFT_134221"/>
<name>E1ZFJ2_CHLVA</name>
<dbReference type="InParanoid" id="E1ZFJ2"/>
<dbReference type="CDD" id="cd02227">
    <property type="entry name" value="cupin_TM1112-like"/>
    <property type="match status" value="1"/>
</dbReference>
<dbReference type="InterPro" id="IPR008579">
    <property type="entry name" value="UGlyAH_Cupin_dom"/>
</dbReference>
<reference evidence="2 3" key="1">
    <citation type="journal article" date="2010" name="Plant Cell">
        <title>The Chlorella variabilis NC64A genome reveals adaptation to photosymbiosis, coevolution with viruses, and cryptic sex.</title>
        <authorList>
            <person name="Blanc G."/>
            <person name="Duncan G."/>
            <person name="Agarkova I."/>
            <person name="Borodovsky M."/>
            <person name="Gurnon J."/>
            <person name="Kuo A."/>
            <person name="Lindquist E."/>
            <person name="Lucas S."/>
            <person name="Pangilinan J."/>
            <person name="Polle J."/>
            <person name="Salamov A."/>
            <person name="Terry A."/>
            <person name="Yamada T."/>
            <person name="Dunigan D.D."/>
            <person name="Grigoriev I.V."/>
            <person name="Claverie J.M."/>
            <person name="Van Etten J.L."/>
        </authorList>
    </citation>
    <scope>NUCLEOTIDE SEQUENCE [LARGE SCALE GENOMIC DNA]</scope>
    <source>
        <strain evidence="2 3">NC64A</strain>
    </source>
</reference>
<proteinExistence type="predicted"/>
<dbReference type="FunCoup" id="E1ZFJ2">
    <property type="interactions" value="351"/>
</dbReference>
<gene>
    <name evidence="2" type="ORF">CHLNCDRAFT_134221</name>
</gene>
<accession>E1ZFJ2</accession>
<sequence>MTTLASGIKLDSSPSEAELKSLGVTSWPTWGCEASNFPWSYSSTETAYVLKGRVIVTPDGGEPVEVKAGDLVTFPAGMSCTWDVKEAVHKHYKFH</sequence>
<dbReference type="Pfam" id="PF05899">
    <property type="entry name" value="Cupin_3"/>
    <property type="match status" value="1"/>
</dbReference>
<dbReference type="Proteomes" id="UP000008141">
    <property type="component" value="Unassembled WGS sequence"/>
</dbReference>
<dbReference type="InterPro" id="IPR014710">
    <property type="entry name" value="RmlC-like_jellyroll"/>
</dbReference>
<dbReference type="RefSeq" id="XP_005847242.1">
    <property type="nucleotide sequence ID" value="XM_005847180.1"/>
</dbReference>
<dbReference type="GeneID" id="17354584"/>
<protein>
    <recommendedName>
        <fullName evidence="1">(S)-ureidoglycine aminohydrolase cupin domain-containing protein</fullName>
    </recommendedName>
</protein>
<dbReference type="EMBL" id="GL433845">
    <property type="protein sequence ID" value="EFN55140.1"/>
    <property type="molecule type" value="Genomic_DNA"/>
</dbReference>
<evidence type="ECO:0000313" key="2">
    <source>
        <dbReference type="EMBL" id="EFN55140.1"/>
    </source>
</evidence>
<dbReference type="eggNOG" id="ENOG502S172">
    <property type="taxonomic scope" value="Eukaryota"/>
</dbReference>
<dbReference type="PANTHER" id="PTHR33271">
    <property type="entry name" value="OS04G0445200 PROTEIN"/>
    <property type="match status" value="1"/>
</dbReference>
<keyword evidence="3" id="KW-1185">Reference proteome</keyword>
<organism evidence="3">
    <name type="scientific">Chlorella variabilis</name>
    <name type="common">Green alga</name>
    <dbReference type="NCBI Taxonomy" id="554065"/>
    <lineage>
        <taxon>Eukaryota</taxon>
        <taxon>Viridiplantae</taxon>
        <taxon>Chlorophyta</taxon>
        <taxon>core chlorophytes</taxon>
        <taxon>Trebouxiophyceae</taxon>
        <taxon>Chlorellales</taxon>
        <taxon>Chlorellaceae</taxon>
        <taxon>Chlorella clade</taxon>
        <taxon>Chlorella</taxon>
    </lineage>
</organism>
<feature type="domain" description="(S)-ureidoglycine aminohydrolase cupin" evidence="1">
    <location>
        <begin position="20"/>
        <end position="92"/>
    </location>
</feature>
<evidence type="ECO:0000313" key="3">
    <source>
        <dbReference type="Proteomes" id="UP000008141"/>
    </source>
</evidence>
<dbReference type="AlphaFoldDB" id="E1ZFJ2"/>